<accession>A0ABX6KDL0</accession>
<organism evidence="2 3">
    <name type="scientific">Francisella adeliensis</name>
    <dbReference type="NCBI Taxonomy" id="2007306"/>
    <lineage>
        <taxon>Bacteria</taxon>
        <taxon>Pseudomonadati</taxon>
        <taxon>Pseudomonadota</taxon>
        <taxon>Gammaproteobacteria</taxon>
        <taxon>Thiotrichales</taxon>
        <taxon>Francisellaceae</taxon>
        <taxon>Francisella</taxon>
    </lineage>
</organism>
<evidence type="ECO:0000313" key="2">
    <source>
        <dbReference type="EMBL" id="QIW12199.1"/>
    </source>
</evidence>
<dbReference type="RefSeq" id="WP_200164548.1">
    <property type="nucleotide sequence ID" value="NZ_CP043424.1"/>
</dbReference>
<feature type="chain" id="PRO_5046562497" evidence="1">
    <location>
        <begin position="24"/>
        <end position="247"/>
    </location>
</feature>
<protein>
    <submittedName>
        <fullName evidence="2">2'-5' RNA ligase family protein</fullName>
    </submittedName>
</protein>
<keyword evidence="1" id="KW-0732">Signal</keyword>
<feature type="signal peptide" evidence="1">
    <location>
        <begin position="1"/>
        <end position="23"/>
    </location>
</feature>
<proteinExistence type="predicted"/>
<dbReference type="GO" id="GO:0016874">
    <property type="term" value="F:ligase activity"/>
    <property type="evidence" value="ECO:0007669"/>
    <property type="project" value="UniProtKB-KW"/>
</dbReference>
<dbReference type="Proteomes" id="UP000681131">
    <property type="component" value="Chromosome"/>
</dbReference>
<sequence>MLNKIISKTLIAFLLLIPISAFTNGHTQYSIFLIPDKNAETYIKNFNNYAAKQGVYEKYNITPFIQQYPVSLNLYTTSFKRFYLESIVQLVKRIANTTEEFDISADQITISEDGFVTLNIGNDHDLQGLSNIIIRNLAKDRYKDSNMPSWIKFHPAKQKLFNEYGTSNAFDQFEPNINISTININDQSIKQMIEDDFDKTIQSFNQKSLSFKIIGIGFGYADDNGQVAEVIKKYNFKDTKNYSFEKS</sequence>
<reference evidence="2 3" key="1">
    <citation type="submission" date="2019-08" db="EMBL/GenBank/DDBJ databases">
        <title>Complete genome sequences of Francisella adeliensis (FSC1325 and FSC1326).</title>
        <authorList>
            <person name="Ohrman C."/>
            <person name="Uneklint I."/>
            <person name="Vallesi A."/>
            <person name="Karlsson L."/>
            <person name="Sjodin A."/>
        </authorList>
    </citation>
    <scope>NUCLEOTIDE SEQUENCE [LARGE SCALE GENOMIC DNA]</scope>
    <source>
        <strain evidence="2 3">FSC1325</strain>
    </source>
</reference>
<evidence type="ECO:0000256" key="1">
    <source>
        <dbReference type="SAM" id="SignalP"/>
    </source>
</evidence>
<evidence type="ECO:0000313" key="3">
    <source>
        <dbReference type="Proteomes" id="UP000681131"/>
    </source>
</evidence>
<keyword evidence="2" id="KW-0436">Ligase</keyword>
<gene>
    <name evidence="2" type="ORF">FZC43_05825</name>
</gene>
<keyword evidence="3" id="KW-1185">Reference proteome</keyword>
<dbReference type="EMBL" id="CP043424">
    <property type="protein sequence ID" value="QIW12199.1"/>
    <property type="molecule type" value="Genomic_DNA"/>
</dbReference>
<name>A0ABX6KDL0_9GAMM</name>